<feature type="domain" description="CMP/dCMP-type deaminase" evidence="5">
    <location>
        <begin position="1"/>
        <end position="130"/>
    </location>
</feature>
<keyword evidence="2" id="KW-0479">Metal-binding</keyword>
<gene>
    <name evidence="6" type="ORF">SXIM_36490</name>
</gene>
<dbReference type="AlphaFoldDB" id="A0A0F7FWP0"/>
<dbReference type="GO" id="GO:0004126">
    <property type="term" value="F:cytidine deaminase activity"/>
    <property type="evidence" value="ECO:0007669"/>
    <property type="project" value="UniProtKB-ARBA"/>
</dbReference>
<dbReference type="PANTHER" id="PTHR11644:SF2">
    <property type="entry name" value="CYTIDINE DEAMINASE"/>
    <property type="match status" value="1"/>
</dbReference>
<dbReference type="HOGENOM" id="CLU_097262_4_0_11"/>
<dbReference type="RefSeq" id="WP_030728273.1">
    <property type="nucleotide sequence ID" value="NZ_CP009922.3"/>
</dbReference>
<dbReference type="Proteomes" id="UP000034034">
    <property type="component" value="Chromosome"/>
</dbReference>
<dbReference type="GO" id="GO:0072527">
    <property type="term" value="P:pyrimidine-containing compound metabolic process"/>
    <property type="evidence" value="ECO:0007669"/>
    <property type="project" value="UniProtKB-ARBA"/>
</dbReference>
<protein>
    <submittedName>
        <fullName evidence="6">Cytidine/deoxycytidylate deaminase family protein</fullName>
    </submittedName>
</protein>
<keyword evidence="7" id="KW-1185">Reference proteome</keyword>
<keyword evidence="4" id="KW-0862">Zinc</keyword>
<organism evidence="6 7">
    <name type="scientific">Streptomyces xiamenensis</name>
    <dbReference type="NCBI Taxonomy" id="408015"/>
    <lineage>
        <taxon>Bacteria</taxon>
        <taxon>Bacillati</taxon>
        <taxon>Actinomycetota</taxon>
        <taxon>Actinomycetes</taxon>
        <taxon>Kitasatosporales</taxon>
        <taxon>Streptomycetaceae</taxon>
        <taxon>Streptomyces</taxon>
    </lineage>
</organism>
<dbReference type="InterPro" id="IPR002125">
    <property type="entry name" value="CMP_dCMP_dom"/>
</dbReference>
<proteinExistence type="inferred from homology"/>
<sequence>MHRELIDEALAALRPHRAGDRLFGNVASVLVTDTGAHHRGVCIDTPCGTGFCAEHAAIAAMVTAGEYRIADIVAVWRDETTGRPHVLPPCGRCREFIRQIDPANIDTRVILGPDRSAPLRDLLPAHAWPEPLTD</sequence>
<accession>A0A0F7FWP0</accession>
<dbReference type="EMBL" id="CP009922">
    <property type="protein sequence ID" value="AKG45033.1"/>
    <property type="molecule type" value="Genomic_DNA"/>
</dbReference>
<dbReference type="Gene3D" id="3.40.140.10">
    <property type="entry name" value="Cytidine Deaminase, domain 2"/>
    <property type="match status" value="1"/>
</dbReference>
<dbReference type="STRING" id="408015.SXIM_36490"/>
<dbReference type="GO" id="GO:0042802">
    <property type="term" value="F:identical protein binding"/>
    <property type="evidence" value="ECO:0007669"/>
    <property type="project" value="UniProtKB-ARBA"/>
</dbReference>
<dbReference type="InterPro" id="IPR050202">
    <property type="entry name" value="Cyt/Deoxycyt_deaminase"/>
</dbReference>
<keyword evidence="3" id="KW-0378">Hydrolase</keyword>
<dbReference type="PATRIC" id="fig|408015.6.peg.3697"/>
<dbReference type="PANTHER" id="PTHR11644">
    <property type="entry name" value="CYTIDINE DEAMINASE"/>
    <property type="match status" value="1"/>
</dbReference>
<evidence type="ECO:0000313" key="6">
    <source>
        <dbReference type="EMBL" id="AKG45033.1"/>
    </source>
</evidence>
<dbReference type="SUPFAM" id="SSF53927">
    <property type="entry name" value="Cytidine deaminase-like"/>
    <property type="match status" value="1"/>
</dbReference>
<evidence type="ECO:0000256" key="3">
    <source>
        <dbReference type="ARBA" id="ARBA00022801"/>
    </source>
</evidence>
<evidence type="ECO:0000313" key="7">
    <source>
        <dbReference type="Proteomes" id="UP000034034"/>
    </source>
</evidence>
<dbReference type="Pfam" id="PF00383">
    <property type="entry name" value="dCMP_cyt_deam_1"/>
    <property type="match status" value="1"/>
</dbReference>
<dbReference type="GO" id="GO:0005829">
    <property type="term" value="C:cytosol"/>
    <property type="evidence" value="ECO:0007669"/>
    <property type="project" value="TreeGrafter"/>
</dbReference>
<dbReference type="InterPro" id="IPR016192">
    <property type="entry name" value="APOBEC/CMP_deaminase_Zn-bd"/>
</dbReference>
<evidence type="ECO:0000256" key="2">
    <source>
        <dbReference type="ARBA" id="ARBA00022723"/>
    </source>
</evidence>
<dbReference type="CDD" id="cd01283">
    <property type="entry name" value="cytidine_deaminase"/>
    <property type="match status" value="1"/>
</dbReference>
<dbReference type="KEGG" id="sxi:SXIM_36490"/>
<dbReference type="PROSITE" id="PS00903">
    <property type="entry name" value="CYT_DCMP_DEAMINASES_1"/>
    <property type="match status" value="1"/>
</dbReference>
<name>A0A0F7FWP0_9ACTN</name>
<evidence type="ECO:0000256" key="4">
    <source>
        <dbReference type="ARBA" id="ARBA00022833"/>
    </source>
</evidence>
<comment type="similarity">
    <text evidence="1">Belongs to the cytidine and deoxycytidylate deaminase family.</text>
</comment>
<evidence type="ECO:0000256" key="1">
    <source>
        <dbReference type="ARBA" id="ARBA00006576"/>
    </source>
</evidence>
<dbReference type="InterPro" id="IPR016193">
    <property type="entry name" value="Cytidine_deaminase-like"/>
</dbReference>
<dbReference type="PROSITE" id="PS51747">
    <property type="entry name" value="CYT_DCMP_DEAMINASES_2"/>
    <property type="match status" value="1"/>
</dbReference>
<reference evidence="6" key="1">
    <citation type="submission" date="2019-08" db="EMBL/GenBank/DDBJ databases">
        <title>Complete genome sequence of a mangrove-derived Streptomyces xiamenensis.</title>
        <authorList>
            <person name="Xu J."/>
        </authorList>
    </citation>
    <scope>NUCLEOTIDE SEQUENCE</scope>
    <source>
        <strain evidence="6">318</strain>
    </source>
</reference>
<dbReference type="GO" id="GO:0008270">
    <property type="term" value="F:zinc ion binding"/>
    <property type="evidence" value="ECO:0007669"/>
    <property type="project" value="InterPro"/>
</dbReference>
<dbReference type="GO" id="GO:0055086">
    <property type="term" value="P:nucleobase-containing small molecule metabolic process"/>
    <property type="evidence" value="ECO:0007669"/>
    <property type="project" value="UniProtKB-ARBA"/>
</dbReference>
<evidence type="ECO:0000259" key="5">
    <source>
        <dbReference type="PROSITE" id="PS51747"/>
    </source>
</evidence>